<feature type="compositionally biased region" description="Pro residues" evidence="1">
    <location>
        <begin position="597"/>
        <end position="610"/>
    </location>
</feature>
<feature type="domain" description="CID" evidence="3">
    <location>
        <begin position="29"/>
        <end position="188"/>
    </location>
</feature>
<feature type="region of interest" description="Disordered" evidence="1">
    <location>
        <begin position="186"/>
        <end position="211"/>
    </location>
</feature>
<dbReference type="Gene3D" id="1.25.40.90">
    <property type="match status" value="1"/>
</dbReference>
<dbReference type="EMBL" id="CM003104">
    <property type="protein sequence ID" value="KUI71290.1"/>
    <property type="molecule type" value="Genomic_DNA"/>
</dbReference>
<dbReference type="InterPro" id="IPR006569">
    <property type="entry name" value="CID_dom"/>
</dbReference>
<gene>
    <name evidence="4" type="ORF">VM1G_06937</name>
</gene>
<feature type="compositionally biased region" description="Basic residues" evidence="1">
    <location>
        <begin position="416"/>
        <end position="430"/>
    </location>
</feature>
<dbReference type="PROSITE" id="PS51391">
    <property type="entry name" value="CID"/>
    <property type="match status" value="1"/>
</dbReference>
<keyword evidence="5" id="KW-1185">Reference proteome</keyword>
<feature type="compositionally biased region" description="Low complexity" evidence="1">
    <location>
        <begin position="564"/>
        <end position="582"/>
    </location>
</feature>
<feature type="compositionally biased region" description="Basic and acidic residues" evidence="1">
    <location>
        <begin position="335"/>
        <end position="345"/>
    </location>
</feature>
<dbReference type="OrthoDB" id="21470at2759"/>
<feature type="compositionally biased region" description="Basic residues" evidence="1">
    <location>
        <begin position="398"/>
        <end position="407"/>
    </location>
</feature>
<reference evidence="4" key="1">
    <citation type="submission" date="2014-12" db="EMBL/GenBank/DDBJ databases">
        <title>Genome Sequence of Valsa Canker Pathogens Uncovers a Specific Adaption of Colonization on Woody Bark.</title>
        <authorList>
            <person name="Yin Z."/>
            <person name="Liu H."/>
            <person name="Gao X."/>
            <person name="Li Z."/>
            <person name="Song N."/>
            <person name="Ke X."/>
            <person name="Dai Q."/>
            <person name="Wu Y."/>
            <person name="Sun Y."/>
            <person name="Xu J.-R."/>
            <person name="Kang Z.K."/>
            <person name="Wang L."/>
            <person name="Huang L."/>
        </authorList>
    </citation>
    <scope>NUCLEOTIDE SEQUENCE [LARGE SCALE GENOMIC DNA]</scope>
    <source>
        <strain evidence="4">03-8</strain>
    </source>
</reference>
<feature type="signal peptide" evidence="2">
    <location>
        <begin position="1"/>
        <end position="24"/>
    </location>
</feature>
<keyword evidence="2" id="KW-0732">Signal</keyword>
<feature type="compositionally biased region" description="Gly residues" evidence="1">
    <location>
        <begin position="611"/>
        <end position="649"/>
    </location>
</feature>
<feature type="compositionally biased region" description="Basic residues" evidence="1">
    <location>
        <begin position="439"/>
        <end position="448"/>
    </location>
</feature>
<evidence type="ECO:0000259" key="3">
    <source>
        <dbReference type="PROSITE" id="PS51391"/>
    </source>
</evidence>
<dbReference type="Proteomes" id="UP000078559">
    <property type="component" value="Chromosome 7"/>
</dbReference>
<name>A0A194W5G6_CYTMA</name>
<protein>
    <recommendedName>
        <fullName evidence="3">CID domain-containing protein</fullName>
    </recommendedName>
</protein>
<dbReference type="GO" id="GO:0006874">
    <property type="term" value="P:intracellular calcium ion homeostasis"/>
    <property type="evidence" value="ECO:0007669"/>
    <property type="project" value="TreeGrafter"/>
</dbReference>
<feature type="compositionally biased region" description="Pro residues" evidence="1">
    <location>
        <begin position="472"/>
        <end position="492"/>
    </location>
</feature>
<dbReference type="PANTHER" id="PTHR12323:SF0">
    <property type="entry name" value="CALCIUM HOMEOSTASIS ENDOPLASMIC RETICULUM PROTEIN"/>
    <property type="match status" value="1"/>
</dbReference>
<feature type="region of interest" description="Disordered" evidence="1">
    <location>
        <begin position="331"/>
        <end position="649"/>
    </location>
</feature>
<dbReference type="Pfam" id="PF04818">
    <property type="entry name" value="CID"/>
    <property type="match status" value="1"/>
</dbReference>
<proteinExistence type="predicted"/>
<feature type="compositionally biased region" description="Pro residues" evidence="1">
    <location>
        <begin position="499"/>
        <end position="511"/>
    </location>
</feature>
<sequence length="649" mass="70045">MASASAQLGIAKASLLAALLKADAGLPSCSRDDIEQFHGLLSAAVAQCSPTNVQKCKQWTLQHLVPSPVRVAALGRYLVAFANSPGLQQQQPPGGTKKESRPSVKRKRLHILYVLNDVFFHLKFRTQNQSFLDEIESHLPALFKSAAAFTNAPKHERKLKDLIQVWEEKAYFSDSVLEKLRAAVAEGPTAKDTQANRGDVTSKAPTTSSAREAPFLLPSMHGDASTPWYDLPAANWLPVIEPNSTRPMNPAMIKPLQLASGPADKSLVEAVKKLLSDVDKIYAKDTRLDGDSAVEISQMGEMIERDEMGDIVGGETYYGWSRAFCEKMKARRRKGDAMDIDDGRRGRGGSSRSSSSRSRSRSRGRSSSRGASSRPAVKRRRISGSRSRSMSRDESRGRGHGSRRRGRSWGSSNSRSRSRGGRSYSRRHSRSYSPSGSRSRPRSPRRGRYSPLPPVPAPNSIMMPGNGRPNNFVPPIPQQFNQPPPPPPPPPLQSFQPNWPVPPPPIPPPPQQHQQHYSPPQPGGFDGWNAPPPPPPPQYHGHGHWAPPPPPPLPGMSPAGSNVGQQQQPPQGWFPPNAGGSPVPAPPPPGSWGGNWGPPPPPPPAHPPQPGGGFHQGGGGGGGGGFQYGRGGNGNYRGRGGGYGRGRGW</sequence>
<evidence type="ECO:0000256" key="1">
    <source>
        <dbReference type="SAM" id="MobiDB-lite"/>
    </source>
</evidence>
<accession>A0A194W5G6</accession>
<dbReference type="GO" id="GO:0048471">
    <property type="term" value="C:perinuclear region of cytoplasm"/>
    <property type="evidence" value="ECO:0007669"/>
    <property type="project" value="TreeGrafter"/>
</dbReference>
<dbReference type="InterPro" id="IPR008942">
    <property type="entry name" value="ENTH_VHS"/>
</dbReference>
<evidence type="ECO:0000256" key="2">
    <source>
        <dbReference type="SAM" id="SignalP"/>
    </source>
</evidence>
<dbReference type="PANTHER" id="PTHR12323">
    <property type="entry name" value="SR-RELATED CTD ASSOCIATED FACTOR 6"/>
    <property type="match status" value="1"/>
</dbReference>
<dbReference type="AlphaFoldDB" id="A0A194W5G6"/>
<feature type="compositionally biased region" description="Pro residues" evidence="1">
    <location>
        <begin position="546"/>
        <end position="555"/>
    </location>
</feature>
<feature type="chain" id="PRO_5008267129" description="CID domain-containing protein" evidence="2">
    <location>
        <begin position="25"/>
        <end position="649"/>
    </location>
</feature>
<evidence type="ECO:0000313" key="5">
    <source>
        <dbReference type="Proteomes" id="UP000078559"/>
    </source>
</evidence>
<evidence type="ECO:0000313" key="4">
    <source>
        <dbReference type="EMBL" id="KUI71290.1"/>
    </source>
</evidence>
<organism evidence="4 5">
    <name type="scientific">Cytospora mali</name>
    <name type="common">Apple Valsa canker fungus</name>
    <name type="synonym">Valsa mali</name>
    <dbReference type="NCBI Taxonomy" id="578113"/>
    <lineage>
        <taxon>Eukaryota</taxon>
        <taxon>Fungi</taxon>
        <taxon>Dikarya</taxon>
        <taxon>Ascomycota</taxon>
        <taxon>Pezizomycotina</taxon>
        <taxon>Sordariomycetes</taxon>
        <taxon>Sordariomycetidae</taxon>
        <taxon>Diaporthales</taxon>
        <taxon>Cytosporaceae</taxon>
        <taxon>Cytospora</taxon>
    </lineage>
</organism>